<dbReference type="Proteomes" id="UP001328107">
    <property type="component" value="Unassembled WGS sequence"/>
</dbReference>
<gene>
    <name evidence="8" type="ORF">PMAYCL1PPCAC_33272</name>
</gene>
<reference evidence="9" key="1">
    <citation type="submission" date="2022-10" db="EMBL/GenBank/DDBJ databases">
        <title>Genome assembly of Pristionchus species.</title>
        <authorList>
            <person name="Yoshida K."/>
            <person name="Sommer R.J."/>
        </authorList>
    </citation>
    <scope>NUCLEOTIDE SEQUENCE [LARGE SCALE GENOMIC DNA]</scope>
    <source>
        <strain evidence="9">RS5460</strain>
    </source>
</reference>
<dbReference type="FunFam" id="1.25.40.770:FF:000001">
    <property type="entry name" value="Transcription initiation factor TFIID subunit 6"/>
    <property type="match status" value="1"/>
</dbReference>
<name>A0AAN5DI08_9BILA</name>
<dbReference type="GO" id="GO:0003713">
    <property type="term" value="F:transcription coactivator activity"/>
    <property type="evidence" value="ECO:0007669"/>
    <property type="project" value="TreeGrafter"/>
</dbReference>
<comment type="caution">
    <text evidence="8">The sequence shown here is derived from an EMBL/GenBank/DDBJ whole genome shotgun (WGS) entry which is preliminary data.</text>
</comment>
<dbReference type="CDD" id="cd08050">
    <property type="entry name" value="TAF6C"/>
    <property type="match status" value="1"/>
</dbReference>
<dbReference type="Pfam" id="PF07571">
    <property type="entry name" value="TAF6_C"/>
    <property type="match status" value="1"/>
</dbReference>
<dbReference type="Gene3D" id="1.10.20.10">
    <property type="entry name" value="Histone, subunit A"/>
    <property type="match status" value="1"/>
</dbReference>
<keyword evidence="3" id="KW-0805">Transcription regulation</keyword>
<sequence>SAGPSASTQAPAPPPPLLPRFEQEWVKRVGESVGVTGLTPNGTLYIAEQITTLLKRIVYDGQKFALHGRRSKLKSKDIEAALDLLGVPELKPLGHILPEGLGLILVPNPIGEDLFVPEEREFDLSSLAASPPPPLPVKPYIRAHWLAYNGKVPNIAENIAQGTSEEDPVDKQETEELRTSALAKVTRKETAGGGSNCAGTTFRHSARDIPLIETVQLQMPQVEALSVEQQTYYKEIVEACVGMDDRKRQEALTSLEMDTGVQALLPRFALYIFDATRVNIINRSLTVLIYIGRIIRSLITNKSVSMEPCLHLILPSLLSCMVGKHLCCRPEVDNHWALRDFSAKNLNLILKAKETDGMLRHRVIQVLRKTFMDRASTFGQIYGTLYVLSDQMNAKEKNDIYERFIELTNACHPSAVQSQGDQAKMEASKVFPALSRMEQSMHKCHQLVSEK</sequence>
<dbReference type="PANTHER" id="PTHR10221">
    <property type="entry name" value="TRANSCRIPTION INITIATION FACTOR TFIID SUBUNIT 6"/>
    <property type="match status" value="1"/>
</dbReference>
<evidence type="ECO:0000256" key="4">
    <source>
        <dbReference type="ARBA" id="ARBA00023163"/>
    </source>
</evidence>
<dbReference type="InterPro" id="IPR009072">
    <property type="entry name" value="Histone-fold"/>
</dbReference>
<dbReference type="GO" id="GO:0005669">
    <property type="term" value="C:transcription factor TFIID complex"/>
    <property type="evidence" value="ECO:0007669"/>
    <property type="project" value="InterPro"/>
</dbReference>
<dbReference type="InterPro" id="IPR004823">
    <property type="entry name" value="TAF_TATA-bd_Histone-like_dom"/>
</dbReference>
<dbReference type="EMBL" id="BTRK01000006">
    <property type="protein sequence ID" value="GMR63077.1"/>
    <property type="molecule type" value="Genomic_DNA"/>
</dbReference>
<dbReference type="Gene3D" id="1.25.40.770">
    <property type="entry name" value="TAF6, C-terminal HEAT repeat domain"/>
    <property type="match status" value="1"/>
</dbReference>
<comment type="subcellular location">
    <subcellularLocation>
        <location evidence="1">Nucleus</location>
    </subcellularLocation>
</comment>
<evidence type="ECO:0000256" key="6">
    <source>
        <dbReference type="ARBA" id="ARBA00040091"/>
    </source>
</evidence>
<feature type="non-terminal residue" evidence="8">
    <location>
        <position position="1"/>
    </location>
</feature>
<dbReference type="AlphaFoldDB" id="A0AAN5DI08"/>
<feature type="domain" description="TATA box binding protein associated factor (TAF) histone-like fold" evidence="7">
    <location>
        <begin position="19"/>
        <end position="82"/>
    </location>
</feature>
<dbReference type="SMART" id="SM00803">
    <property type="entry name" value="TAF"/>
    <property type="match status" value="1"/>
</dbReference>
<dbReference type="InterPro" id="IPR037796">
    <property type="entry name" value="TAF6"/>
</dbReference>
<dbReference type="Pfam" id="PF02969">
    <property type="entry name" value="TAF"/>
    <property type="match status" value="1"/>
</dbReference>
<dbReference type="GO" id="GO:0016251">
    <property type="term" value="F:RNA polymerase II general transcription initiation factor activity"/>
    <property type="evidence" value="ECO:0007669"/>
    <property type="project" value="InterPro"/>
</dbReference>
<dbReference type="GO" id="GO:0046982">
    <property type="term" value="F:protein heterodimerization activity"/>
    <property type="evidence" value="ECO:0007669"/>
    <property type="project" value="InterPro"/>
</dbReference>
<dbReference type="PANTHER" id="PTHR10221:SF9">
    <property type="entry name" value="TRANSCRIPTION INITIATION FACTOR TFIID SUBUNIT 6"/>
    <property type="match status" value="1"/>
</dbReference>
<evidence type="ECO:0000259" key="7">
    <source>
        <dbReference type="SMART" id="SM00803"/>
    </source>
</evidence>
<accession>A0AAN5DI08</accession>
<dbReference type="GO" id="GO:0000124">
    <property type="term" value="C:SAGA complex"/>
    <property type="evidence" value="ECO:0007669"/>
    <property type="project" value="InterPro"/>
</dbReference>
<comment type="similarity">
    <text evidence="2">Belongs to the TAF6 family.</text>
</comment>
<keyword evidence="9" id="KW-1185">Reference proteome</keyword>
<dbReference type="SUPFAM" id="SSF47113">
    <property type="entry name" value="Histone-fold"/>
    <property type="match status" value="1"/>
</dbReference>
<evidence type="ECO:0000256" key="3">
    <source>
        <dbReference type="ARBA" id="ARBA00023015"/>
    </source>
</evidence>
<evidence type="ECO:0000313" key="9">
    <source>
        <dbReference type="Proteomes" id="UP001328107"/>
    </source>
</evidence>
<evidence type="ECO:0000256" key="1">
    <source>
        <dbReference type="ARBA" id="ARBA00004123"/>
    </source>
</evidence>
<evidence type="ECO:0000256" key="2">
    <source>
        <dbReference type="ARBA" id="ARBA00007688"/>
    </source>
</evidence>
<evidence type="ECO:0000313" key="8">
    <source>
        <dbReference type="EMBL" id="GMR63077.1"/>
    </source>
</evidence>
<evidence type="ECO:0000256" key="5">
    <source>
        <dbReference type="ARBA" id="ARBA00023242"/>
    </source>
</evidence>
<dbReference type="InterPro" id="IPR011442">
    <property type="entry name" value="TAF6_C"/>
</dbReference>
<proteinExistence type="inferred from homology"/>
<dbReference type="GO" id="GO:0051123">
    <property type="term" value="P:RNA polymerase II preinitiation complex assembly"/>
    <property type="evidence" value="ECO:0007669"/>
    <property type="project" value="TreeGrafter"/>
</dbReference>
<dbReference type="GO" id="GO:0046695">
    <property type="term" value="C:SLIK (SAGA-like) complex"/>
    <property type="evidence" value="ECO:0007669"/>
    <property type="project" value="InterPro"/>
</dbReference>
<keyword evidence="4" id="KW-0804">Transcription</keyword>
<organism evidence="8 9">
    <name type="scientific">Pristionchus mayeri</name>
    <dbReference type="NCBI Taxonomy" id="1317129"/>
    <lineage>
        <taxon>Eukaryota</taxon>
        <taxon>Metazoa</taxon>
        <taxon>Ecdysozoa</taxon>
        <taxon>Nematoda</taxon>
        <taxon>Chromadorea</taxon>
        <taxon>Rhabditida</taxon>
        <taxon>Rhabditina</taxon>
        <taxon>Diplogasteromorpha</taxon>
        <taxon>Diplogasteroidea</taxon>
        <taxon>Neodiplogasteridae</taxon>
        <taxon>Pristionchus</taxon>
    </lineage>
</organism>
<dbReference type="InterPro" id="IPR046344">
    <property type="entry name" value="TAF6_C_sf"/>
</dbReference>
<keyword evidence="5" id="KW-0539">Nucleus</keyword>
<protein>
    <recommendedName>
        <fullName evidence="6">Transcription initiation factor TFIID subunit 6</fullName>
    </recommendedName>
</protein>